<dbReference type="InterPro" id="IPR036390">
    <property type="entry name" value="WH_DNA-bd_sf"/>
</dbReference>
<reference evidence="3 4" key="1">
    <citation type="journal article" date="2016" name="Genome Announc.">
        <title>Complete genome sequence of the hyperthermophilic and piezophilic archaeon Thermococcus barophilus Ch5, capable of growth at the expense of hydrogenogenesis from carbon monoxide and formate.</title>
        <authorList>
            <person name="Oger P."/>
            <person name="Sokolova T.G."/>
            <person name="Kozhevnikova D.A."/>
            <person name="Taranov E.A."/>
            <person name="Vannier P."/>
            <person name="Lee H.S."/>
            <person name="Kwon K.K."/>
            <person name="Kang S.G."/>
            <person name="Lee J.H."/>
            <person name="Bonch-Osmolovskaya E.A."/>
            <person name="Lebedinsky A.V."/>
        </authorList>
    </citation>
    <scope>NUCLEOTIDE SEQUENCE [LARGE SCALE GENOMIC DNA]</scope>
    <source>
        <strain evidence="4">Ch5</strain>
    </source>
</reference>
<keyword evidence="1 3" id="KW-0436">Ligase</keyword>
<protein>
    <submittedName>
        <fullName evidence="3">Biotin--acetyl-CoA-carboxylase ligase</fullName>
        <ecNumber evidence="3">6.3.4.15</ecNumber>
    </submittedName>
</protein>
<dbReference type="PANTHER" id="PTHR12835">
    <property type="entry name" value="BIOTIN PROTEIN LIGASE"/>
    <property type="match status" value="1"/>
</dbReference>
<dbReference type="GeneID" id="26137268"/>
<accession>A0A0S1XDT2</accession>
<proteinExistence type="predicted"/>
<dbReference type="GO" id="GO:0004077">
    <property type="term" value="F:biotin--[biotin carboxyl-carrier protein] ligase activity"/>
    <property type="evidence" value="ECO:0007669"/>
    <property type="project" value="UniProtKB-EC"/>
</dbReference>
<dbReference type="InterPro" id="IPR004143">
    <property type="entry name" value="BPL_LPL_catalytic"/>
</dbReference>
<dbReference type="EC" id="6.3.4.15" evidence="3"/>
<sequence>MPRKVIKDNKIKRELLKTLRESDVVSGDEIGEKLGISRVAVWKHVRELIELGYEIESTPKGYKLLKEPNKPYPWELDVKAHYYSSVDSTMNVAKELAEKGEEEWTFIIAEEQTAGRGRLKRSWISQKGGLYFSVILRPKIKLTEIEKILIPSSLAVAKTIQEYGLTPQVSQAGDVFINGKKVSGLLVEAEGELDMVDFLILGIGVNVNNEVPGKFNATSLKRELGKEINLLEFSRKLFANLRRELKERDL</sequence>
<dbReference type="CDD" id="cd16442">
    <property type="entry name" value="BPL"/>
    <property type="match status" value="1"/>
</dbReference>
<dbReference type="GO" id="GO:0005737">
    <property type="term" value="C:cytoplasm"/>
    <property type="evidence" value="ECO:0007669"/>
    <property type="project" value="TreeGrafter"/>
</dbReference>
<dbReference type="SUPFAM" id="SSF55681">
    <property type="entry name" value="Class II aaRS and biotin synthetases"/>
    <property type="match status" value="1"/>
</dbReference>
<dbReference type="SUPFAM" id="SSF46785">
    <property type="entry name" value="Winged helix' DNA-binding domain"/>
    <property type="match status" value="1"/>
</dbReference>
<feature type="domain" description="BPL/LPL catalytic" evidence="2">
    <location>
        <begin position="65"/>
        <end position="249"/>
    </location>
</feature>
<dbReference type="InterPro" id="IPR036388">
    <property type="entry name" value="WH-like_DNA-bd_sf"/>
</dbReference>
<dbReference type="Gene3D" id="1.10.10.10">
    <property type="entry name" value="Winged helix-like DNA-binding domain superfamily/Winged helix DNA-binding domain"/>
    <property type="match status" value="1"/>
</dbReference>
<evidence type="ECO:0000313" key="4">
    <source>
        <dbReference type="Proteomes" id="UP000066042"/>
    </source>
</evidence>
<dbReference type="InterPro" id="IPR045864">
    <property type="entry name" value="aa-tRNA-synth_II/BPL/LPL"/>
</dbReference>
<dbReference type="CDD" id="cd00090">
    <property type="entry name" value="HTH_ARSR"/>
    <property type="match status" value="1"/>
</dbReference>
<dbReference type="AlphaFoldDB" id="A0A0S1XDT2"/>
<gene>
    <name evidence="3" type="ORF">TBCH5v1_2039</name>
</gene>
<evidence type="ECO:0000259" key="2">
    <source>
        <dbReference type="PROSITE" id="PS51733"/>
    </source>
</evidence>
<dbReference type="Pfam" id="PF03099">
    <property type="entry name" value="BPL_LplA_LipB"/>
    <property type="match status" value="1"/>
</dbReference>
<name>A0A0S1XDT2_THEBA</name>
<dbReference type="Gene3D" id="3.30.930.10">
    <property type="entry name" value="Bira Bifunctional Protein, Domain 2"/>
    <property type="match status" value="1"/>
</dbReference>
<dbReference type="RefSeq" id="WP_056934426.1">
    <property type="nucleotide sequence ID" value="NZ_CP013050.1"/>
</dbReference>
<organism evidence="3 4">
    <name type="scientific">Thermococcus barophilus</name>
    <dbReference type="NCBI Taxonomy" id="55802"/>
    <lineage>
        <taxon>Archaea</taxon>
        <taxon>Methanobacteriati</taxon>
        <taxon>Methanobacteriota</taxon>
        <taxon>Thermococci</taxon>
        <taxon>Thermococcales</taxon>
        <taxon>Thermococcaceae</taxon>
        <taxon>Thermococcus</taxon>
    </lineage>
</organism>
<evidence type="ECO:0000313" key="3">
    <source>
        <dbReference type="EMBL" id="ALM75942.1"/>
    </source>
</evidence>
<dbReference type="Proteomes" id="UP000066042">
    <property type="component" value="Chromosome"/>
</dbReference>
<dbReference type="STRING" id="55802.TBCH5v1_2039"/>
<dbReference type="PROSITE" id="PS51733">
    <property type="entry name" value="BPL_LPL_CATALYTIC"/>
    <property type="match status" value="1"/>
</dbReference>
<dbReference type="NCBIfam" id="TIGR00121">
    <property type="entry name" value="birA_ligase"/>
    <property type="match status" value="1"/>
</dbReference>
<dbReference type="PATRIC" id="fig|55802.8.peg.2021"/>
<dbReference type="EMBL" id="CP013050">
    <property type="protein sequence ID" value="ALM75942.1"/>
    <property type="molecule type" value="Genomic_DNA"/>
</dbReference>
<dbReference type="Pfam" id="PF08279">
    <property type="entry name" value="HTH_11"/>
    <property type="match status" value="1"/>
</dbReference>
<dbReference type="PANTHER" id="PTHR12835:SF5">
    <property type="entry name" value="BIOTIN--PROTEIN LIGASE"/>
    <property type="match status" value="1"/>
</dbReference>
<dbReference type="InterPro" id="IPR011991">
    <property type="entry name" value="ArsR-like_HTH"/>
</dbReference>
<dbReference type="InterPro" id="IPR013196">
    <property type="entry name" value="HTH_11"/>
</dbReference>
<dbReference type="InterPro" id="IPR004408">
    <property type="entry name" value="Biotin_CoA_COase_ligase"/>
</dbReference>
<evidence type="ECO:0000256" key="1">
    <source>
        <dbReference type="ARBA" id="ARBA00022598"/>
    </source>
</evidence>